<accession>A0ACD3AE89</accession>
<evidence type="ECO:0000313" key="2">
    <source>
        <dbReference type="Proteomes" id="UP000308600"/>
    </source>
</evidence>
<evidence type="ECO:0000313" key="1">
    <source>
        <dbReference type="EMBL" id="TFK63960.1"/>
    </source>
</evidence>
<protein>
    <submittedName>
        <fullName evidence="1">Uncharacterized protein</fullName>
    </submittedName>
</protein>
<sequence>MLLLQFFLACCALNTALIIITTTFKISYKASLYALQFMGLSVLVFVVADPVQSIIVVPISIVILFHWMMPPIGTLMIKSVAKPKAKTRKWNFKAAFTMPRLQAWAEVGYSLAMLGVVAFWIWASFPITRKANTSPRYLQRPVNSTTIVTAQYKRLARERNTISYKILKAMIPKVKHMLNAPKPSMASIFILGVVTLSLYMVRSYGLVSCWRLVKQTRTCIGRLIYMVKGLSRKLLTIVTVDTNQGLAISRENAKPLDHDVFTDIIKANNSAPLQPEDLLDSEIEVVSTTDSGIDTSSTTTQLDGVPMFDPRSATTAEPSCLPDLQTTSPTAKNSCQNASSPGSASTSSSSLKSRARRSPSPSLEVDQWQVEVADCATMLFHSATSMIKPCGKIATRTLSTLVDPFVNNRYDKPRDARRMKRDLTQELIKRLRVYRTNGATTIRVPLDVGYQTPPDGSSRTGTPTSDTSSSSYLGSRSSSPLDVASSMLIVENWPNGTPSTHSSSNDIRPTTID</sequence>
<organism evidence="1 2">
    <name type="scientific">Pluteus cervinus</name>
    <dbReference type="NCBI Taxonomy" id="181527"/>
    <lineage>
        <taxon>Eukaryota</taxon>
        <taxon>Fungi</taxon>
        <taxon>Dikarya</taxon>
        <taxon>Basidiomycota</taxon>
        <taxon>Agaricomycotina</taxon>
        <taxon>Agaricomycetes</taxon>
        <taxon>Agaricomycetidae</taxon>
        <taxon>Agaricales</taxon>
        <taxon>Pluteineae</taxon>
        <taxon>Pluteaceae</taxon>
        <taxon>Pluteus</taxon>
    </lineage>
</organism>
<proteinExistence type="predicted"/>
<keyword evidence="2" id="KW-1185">Reference proteome</keyword>
<reference evidence="1 2" key="1">
    <citation type="journal article" date="2019" name="Nat. Ecol. Evol.">
        <title>Megaphylogeny resolves global patterns of mushroom evolution.</title>
        <authorList>
            <person name="Varga T."/>
            <person name="Krizsan K."/>
            <person name="Foldi C."/>
            <person name="Dima B."/>
            <person name="Sanchez-Garcia M."/>
            <person name="Sanchez-Ramirez S."/>
            <person name="Szollosi G.J."/>
            <person name="Szarkandi J.G."/>
            <person name="Papp V."/>
            <person name="Albert L."/>
            <person name="Andreopoulos W."/>
            <person name="Angelini C."/>
            <person name="Antonin V."/>
            <person name="Barry K.W."/>
            <person name="Bougher N.L."/>
            <person name="Buchanan P."/>
            <person name="Buyck B."/>
            <person name="Bense V."/>
            <person name="Catcheside P."/>
            <person name="Chovatia M."/>
            <person name="Cooper J."/>
            <person name="Damon W."/>
            <person name="Desjardin D."/>
            <person name="Finy P."/>
            <person name="Geml J."/>
            <person name="Haridas S."/>
            <person name="Hughes K."/>
            <person name="Justo A."/>
            <person name="Karasinski D."/>
            <person name="Kautmanova I."/>
            <person name="Kiss B."/>
            <person name="Kocsube S."/>
            <person name="Kotiranta H."/>
            <person name="LaButti K.M."/>
            <person name="Lechner B.E."/>
            <person name="Liimatainen K."/>
            <person name="Lipzen A."/>
            <person name="Lukacs Z."/>
            <person name="Mihaltcheva S."/>
            <person name="Morgado L.N."/>
            <person name="Niskanen T."/>
            <person name="Noordeloos M.E."/>
            <person name="Ohm R.A."/>
            <person name="Ortiz-Santana B."/>
            <person name="Ovrebo C."/>
            <person name="Racz N."/>
            <person name="Riley R."/>
            <person name="Savchenko A."/>
            <person name="Shiryaev A."/>
            <person name="Soop K."/>
            <person name="Spirin V."/>
            <person name="Szebenyi C."/>
            <person name="Tomsovsky M."/>
            <person name="Tulloss R.E."/>
            <person name="Uehling J."/>
            <person name="Grigoriev I.V."/>
            <person name="Vagvolgyi C."/>
            <person name="Papp T."/>
            <person name="Martin F.M."/>
            <person name="Miettinen O."/>
            <person name="Hibbett D.S."/>
            <person name="Nagy L.G."/>
        </authorList>
    </citation>
    <scope>NUCLEOTIDE SEQUENCE [LARGE SCALE GENOMIC DNA]</scope>
    <source>
        <strain evidence="1 2">NL-1719</strain>
    </source>
</reference>
<dbReference type="EMBL" id="ML208496">
    <property type="protein sequence ID" value="TFK63960.1"/>
    <property type="molecule type" value="Genomic_DNA"/>
</dbReference>
<gene>
    <name evidence="1" type="ORF">BDN72DRAFT_901982</name>
</gene>
<name>A0ACD3AE89_9AGAR</name>
<dbReference type="Proteomes" id="UP000308600">
    <property type="component" value="Unassembled WGS sequence"/>
</dbReference>